<proteinExistence type="predicted"/>
<dbReference type="PROSITE" id="PS51318">
    <property type="entry name" value="TAT"/>
    <property type="match status" value="1"/>
</dbReference>
<dbReference type="PANTHER" id="PTHR43737:SF1">
    <property type="entry name" value="DUF1501 DOMAIN-CONTAINING PROTEIN"/>
    <property type="match status" value="1"/>
</dbReference>
<dbReference type="Pfam" id="PF07394">
    <property type="entry name" value="DUF1501"/>
    <property type="match status" value="1"/>
</dbReference>
<reference evidence="2" key="1">
    <citation type="journal article" date="2019" name="Int. J. Syst. Evol. Microbiol.">
        <title>The Global Catalogue of Microorganisms (GCM) 10K type strain sequencing project: providing services to taxonomists for standard genome sequencing and annotation.</title>
        <authorList>
            <consortium name="The Broad Institute Genomics Platform"/>
            <consortium name="The Broad Institute Genome Sequencing Center for Infectious Disease"/>
            <person name="Wu L."/>
            <person name="Ma J."/>
        </authorList>
    </citation>
    <scope>NUCLEOTIDE SEQUENCE [LARGE SCALE GENOMIC DNA]</scope>
    <source>
        <strain evidence="2">KCTC 62192</strain>
    </source>
</reference>
<dbReference type="InterPro" id="IPR010869">
    <property type="entry name" value="DUF1501"/>
</dbReference>
<sequence>MTTSSARPVLDRPLSRRLFLRGSALIGCSAAAFPWMTSVTLAAAPFDERLVVIILRGAMDGIDVVRPVGDPNYAGLRSADMTGTAAPLPLDGFYALHPALAELMPMWKAGELAFAHAVSTPYRDKRSHFDGQDILEAGTGLDVPDTRIKDGWLNRMLQAVPAMSAQTAYAVGRDEMKVIEGKADVMSWAPDTRLQLSEQSRTLLEAVYHDDPLFRDASAEAMDIVDRLKAEQAADGGGTGSMTGGMANGMMAGKKARPGSGAQLAAFTAARLREETRIAAFSISGWDTHRAQHGVLANRLTDLAATLRTLRAGLGPVWDKTTVLAMTEFGRTARENGTRGTDHGTGGAMIMAGGALRGGKVYGTWPGLTEADLFERRDLMPTADVRSYAAWAMRGLYGFDKHLLETTVFPGLDMGGDPKIIA</sequence>
<keyword evidence="2" id="KW-1185">Reference proteome</keyword>
<dbReference type="InterPro" id="IPR006311">
    <property type="entry name" value="TAT_signal"/>
</dbReference>
<evidence type="ECO:0000313" key="1">
    <source>
        <dbReference type="EMBL" id="MFC2970467.1"/>
    </source>
</evidence>
<name>A0ABV7AP36_9RHOB</name>
<accession>A0ABV7AP36</accession>
<protein>
    <submittedName>
        <fullName evidence="1">DUF1501 domain-containing protein</fullName>
    </submittedName>
</protein>
<dbReference type="RefSeq" id="WP_377835464.1">
    <property type="nucleotide sequence ID" value="NZ_JBHRSK010000021.1"/>
</dbReference>
<evidence type="ECO:0000313" key="2">
    <source>
        <dbReference type="Proteomes" id="UP001595443"/>
    </source>
</evidence>
<dbReference type="EMBL" id="JBHRSK010000021">
    <property type="protein sequence ID" value="MFC2970467.1"/>
    <property type="molecule type" value="Genomic_DNA"/>
</dbReference>
<comment type="caution">
    <text evidence="1">The sequence shown here is derived from an EMBL/GenBank/DDBJ whole genome shotgun (WGS) entry which is preliminary data.</text>
</comment>
<gene>
    <name evidence="1" type="ORF">ACFOES_20405</name>
</gene>
<dbReference type="PANTHER" id="PTHR43737">
    <property type="entry name" value="BLL7424 PROTEIN"/>
    <property type="match status" value="1"/>
</dbReference>
<dbReference type="Proteomes" id="UP001595443">
    <property type="component" value="Unassembled WGS sequence"/>
</dbReference>
<organism evidence="1 2">
    <name type="scientific">Acidimangrovimonas pyrenivorans</name>
    <dbReference type="NCBI Taxonomy" id="2030798"/>
    <lineage>
        <taxon>Bacteria</taxon>
        <taxon>Pseudomonadati</taxon>
        <taxon>Pseudomonadota</taxon>
        <taxon>Alphaproteobacteria</taxon>
        <taxon>Rhodobacterales</taxon>
        <taxon>Paracoccaceae</taxon>
        <taxon>Acidimangrovimonas</taxon>
    </lineage>
</organism>